<keyword evidence="4" id="KW-0378">Hydrolase</keyword>
<comment type="caution">
    <text evidence="9">The sequence shown here is derived from an EMBL/GenBank/DDBJ whole genome shotgun (WGS) entry which is preliminary data.</text>
</comment>
<dbReference type="EMBL" id="QZFU01000013">
    <property type="protein sequence ID" value="RJO78430.1"/>
    <property type="molecule type" value="Genomic_DNA"/>
</dbReference>
<accession>A0A3A4KRE5</accession>
<dbReference type="InterPro" id="IPR002716">
    <property type="entry name" value="PIN_dom"/>
</dbReference>
<feature type="domain" description="PIN" evidence="7">
    <location>
        <begin position="161"/>
        <end position="281"/>
    </location>
</feature>
<evidence type="ECO:0000259" key="8">
    <source>
        <dbReference type="Pfam" id="PF13699"/>
    </source>
</evidence>
<dbReference type="GO" id="GO:0016787">
    <property type="term" value="F:hydrolase activity"/>
    <property type="evidence" value="ECO:0007669"/>
    <property type="project" value="UniProtKB-KW"/>
</dbReference>
<dbReference type="SUPFAM" id="SSF88723">
    <property type="entry name" value="PIN domain-like"/>
    <property type="match status" value="1"/>
</dbReference>
<evidence type="ECO:0000256" key="1">
    <source>
        <dbReference type="ARBA" id="ARBA00022649"/>
    </source>
</evidence>
<dbReference type="InterPro" id="IPR025295">
    <property type="entry name" value="eCIS_core_dom"/>
</dbReference>
<dbReference type="GO" id="GO:0046872">
    <property type="term" value="F:metal ion binding"/>
    <property type="evidence" value="ECO:0007669"/>
    <property type="project" value="UniProtKB-KW"/>
</dbReference>
<evidence type="ECO:0000256" key="5">
    <source>
        <dbReference type="ARBA" id="ARBA00022842"/>
    </source>
</evidence>
<evidence type="ECO:0000256" key="6">
    <source>
        <dbReference type="SAM" id="MobiDB-lite"/>
    </source>
</evidence>
<sequence>MAGFLGARQAHPTTAPAIVHEVLRSRGEPLDERTRTEMGARFGSDFSRVRVHSDGRAAESAAAVGARAYTVGRDVVFAAGQYAPGTTAGQETLTHELAHVVQRGTAPVRAGARIEVAGVDHPLETAARAHRPTAAAGAHPVLLRQTPPGGGAPPAPPRRIIYLDAEILDAQLGRNNTGVANALQGLRAAGAELRISQWTYHELVNKPTNPQTVAANKELVKDLGFPVDPSFVPVEERVDILVANQVGGTTVLSPNDAQLVAAAKRVGGEVFSTDRAFRNNARSVEKQLGCASRPKPSPCPPRPISPRTTTSPGD</sequence>
<dbReference type="Gene3D" id="3.40.50.1010">
    <property type="entry name" value="5'-nuclease"/>
    <property type="match status" value="1"/>
</dbReference>
<dbReference type="Pfam" id="PF13699">
    <property type="entry name" value="eCIS_core"/>
    <property type="match status" value="1"/>
</dbReference>
<evidence type="ECO:0000256" key="2">
    <source>
        <dbReference type="ARBA" id="ARBA00022722"/>
    </source>
</evidence>
<evidence type="ECO:0000313" key="9">
    <source>
        <dbReference type="EMBL" id="RJO78430.1"/>
    </source>
</evidence>
<protein>
    <submittedName>
        <fullName evidence="9">DUF4157 domain-containing protein</fullName>
    </submittedName>
</protein>
<dbReference type="GO" id="GO:0004518">
    <property type="term" value="F:nuclease activity"/>
    <property type="evidence" value="ECO:0007669"/>
    <property type="project" value="UniProtKB-KW"/>
</dbReference>
<feature type="compositionally biased region" description="Pro residues" evidence="6">
    <location>
        <begin position="295"/>
        <end position="304"/>
    </location>
</feature>
<evidence type="ECO:0000259" key="7">
    <source>
        <dbReference type="Pfam" id="PF01850"/>
    </source>
</evidence>
<dbReference type="Pfam" id="PF01850">
    <property type="entry name" value="PIN"/>
    <property type="match status" value="1"/>
</dbReference>
<keyword evidence="3" id="KW-0479">Metal-binding</keyword>
<evidence type="ECO:0000256" key="3">
    <source>
        <dbReference type="ARBA" id="ARBA00022723"/>
    </source>
</evidence>
<dbReference type="AlphaFoldDB" id="A0A3A4KRE5"/>
<gene>
    <name evidence="9" type="ORF">D5S18_05960</name>
</gene>
<reference evidence="9 10" key="1">
    <citation type="submission" date="2018-09" db="EMBL/GenBank/DDBJ databases">
        <title>YIM PH21274 draft genome.</title>
        <authorList>
            <person name="Miao C."/>
        </authorList>
    </citation>
    <scope>NUCLEOTIDE SEQUENCE [LARGE SCALE GENOMIC DNA]</scope>
    <source>
        <strain evidence="9 10">YIM PH 21724</strain>
    </source>
</reference>
<keyword evidence="10" id="KW-1185">Reference proteome</keyword>
<keyword evidence="5" id="KW-0460">Magnesium</keyword>
<evidence type="ECO:0000313" key="10">
    <source>
        <dbReference type="Proteomes" id="UP000266677"/>
    </source>
</evidence>
<dbReference type="Proteomes" id="UP000266677">
    <property type="component" value="Unassembled WGS sequence"/>
</dbReference>
<proteinExistence type="predicted"/>
<feature type="compositionally biased region" description="Low complexity" evidence="6">
    <location>
        <begin position="305"/>
        <end position="314"/>
    </location>
</feature>
<keyword evidence="2" id="KW-0540">Nuclease</keyword>
<name>A0A3A4KRE5_9NOCA</name>
<evidence type="ECO:0000256" key="4">
    <source>
        <dbReference type="ARBA" id="ARBA00022801"/>
    </source>
</evidence>
<feature type="domain" description="eCIS core" evidence="8">
    <location>
        <begin position="29"/>
        <end position="105"/>
    </location>
</feature>
<feature type="region of interest" description="Disordered" evidence="6">
    <location>
        <begin position="285"/>
        <end position="314"/>
    </location>
</feature>
<dbReference type="OrthoDB" id="9153660at2"/>
<keyword evidence="1" id="KW-1277">Toxin-antitoxin system</keyword>
<dbReference type="CDD" id="cd09854">
    <property type="entry name" value="PIN_VapC-like"/>
    <property type="match status" value="1"/>
</dbReference>
<organism evidence="9 10">
    <name type="scientific">Nocardia panacis</name>
    <dbReference type="NCBI Taxonomy" id="2340916"/>
    <lineage>
        <taxon>Bacteria</taxon>
        <taxon>Bacillati</taxon>
        <taxon>Actinomycetota</taxon>
        <taxon>Actinomycetes</taxon>
        <taxon>Mycobacteriales</taxon>
        <taxon>Nocardiaceae</taxon>
        <taxon>Nocardia</taxon>
    </lineage>
</organism>
<dbReference type="RefSeq" id="WP_120038794.1">
    <property type="nucleotide sequence ID" value="NZ_QZFU01000013.1"/>
</dbReference>
<dbReference type="InterPro" id="IPR029060">
    <property type="entry name" value="PIN-like_dom_sf"/>
</dbReference>